<feature type="compositionally biased region" description="Basic and acidic residues" evidence="1">
    <location>
        <begin position="101"/>
        <end position="112"/>
    </location>
</feature>
<dbReference type="EMBL" id="JACOPE010000001">
    <property type="protein sequence ID" value="MBC5682834.1"/>
    <property type="molecule type" value="Genomic_DNA"/>
</dbReference>
<dbReference type="RefSeq" id="WP_186864674.1">
    <property type="nucleotide sequence ID" value="NZ_JACOPE010000001.1"/>
</dbReference>
<name>A0ABR7G5Y0_9FIRM</name>
<proteinExistence type="predicted"/>
<accession>A0ABR7G5Y0</accession>
<keyword evidence="2" id="KW-0812">Transmembrane</keyword>
<sequence length="371" mass="43953">MRNHKKIYTALEKACRKIEYKRKYEEQELPLYWVVLYRAVYSLFSFIKPLCTRWWITLISVVFVLISPGVAYCHPTRGAILGCRYVSNVIGTNFLKLDEGGKAENSEEKDSEEKDTEEIVDTSSDKEYDSMQRKMTMQESEIDESENLQMDEKVDSSREKKPDGYSFVLAEPGRKSELEESVEKAVFQTKLDKKWVKQYCAKKSDCIKDKKIKKEDSDTMAKLSRMQEAFQDKVNATASMEYLDEWNVMAPNSIALDDRMEQRMKLIEKMEKEEGCYENWWRIANDAQYYAIEYQKQTTNQTAILYYYTYSIYYCMKSLEYEMDDETQDMIYKYMAERYHDISSAQGMIQEEYTENAQKKYEELLKSRDVG</sequence>
<reference evidence="3 4" key="1">
    <citation type="submission" date="2020-08" db="EMBL/GenBank/DDBJ databases">
        <title>Genome public.</title>
        <authorList>
            <person name="Liu C."/>
            <person name="Sun Q."/>
        </authorList>
    </citation>
    <scope>NUCLEOTIDE SEQUENCE [LARGE SCALE GENOMIC DNA]</scope>
    <source>
        <strain evidence="3 4">NSJ-13</strain>
    </source>
</reference>
<feature type="region of interest" description="Disordered" evidence="1">
    <location>
        <begin position="101"/>
        <end position="168"/>
    </location>
</feature>
<feature type="compositionally biased region" description="Basic and acidic residues" evidence="1">
    <location>
        <begin position="150"/>
        <end position="163"/>
    </location>
</feature>
<keyword evidence="2" id="KW-1133">Transmembrane helix</keyword>
<evidence type="ECO:0000256" key="2">
    <source>
        <dbReference type="SAM" id="Phobius"/>
    </source>
</evidence>
<feature type="compositionally biased region" description="Basic and acidic residues" evidence="1">
    <location>
        <begin position="123"/>
        <end position="132"/>
    </location>
</feature>
<keyword evidence="4" id="KW-1185">Reference proteome</keyword>
<evidence type="ECO:0000256" key="1">
    <source>
        <dbReference type="SAM" id="MobiDB-lite"/>
    </source>
</evidence>
<keyword evidence="2" id="KW-0472">Membrane</keyword>
<organism evidence="3 4">
    <name type="scientific">Ruminococcus hominis</name>
    <dbReference type="NCBI Taxonomy" id="2763065"/>
    <lineage>
        <taxon>Bacteria</taxon>
        <taxon>Bacillati</taxon>
        <taxon>Bacillota</taxon>
        <taxon>Clostridia</taxon>
        <taxon>Eubacteriales</taxon>
        <taxon>Oscillospiraceae</taxon>
        <taxon>Ruminococcus</taxon>
    </lineage>
</organism>
<feature type="transmembrane region" description="Helical" evidence="2">
    <location>
        <begin position="53"/>
        <end position="74"/>
    </location>
</feature>
<evidence type="ECO:0000313" key="4">
    <source>
        <dbReference type="Proteomes" id="UP000631576"/>
    </source>
</evidence>
<protein>
    <submittedName>
        <fullName evidence="3">Uncharacterized protein</fullName>
    </submittedName>
</protein>
<comment type="caution">
    <text evidence="3">The sequence shown here is derived from an EMBL/GenBank/DDBJ whole genome shotgun (WGS) entry which is preliminary data.</text>
</comment>
<dbReference type="Proteomes" id="UP000631576">
    <property type="component" value="Unassembled WGS sequence"/>
</dbReference>
<gene>
    <name evidence="3" type="ORF">H8S40_04495</name>
</gene>
<evidence type="ECO:0000313" key="3">
    <source>
        <dbReference type="EMBL" id="MBC5682834.1"/>
    </source>
</evidence>